<gene>
    <name evidence="3" type="ORF">SAMN05444342_2751</name>
    <name evidence="2" type="ORF">ZOD2009_20357</name>
</gene>
<reference evidence="3" key="2">
    <citation type="submission" date="2016-11" db="EMBL/GenBank/DDBJ databases">
        <authorList>
            <person name="Jaros S."/>
            <person name="Januszkiewicz K."/>
            <person name="Wedrychowicz H."/>
        </authorList>
    </citation>
    <scope>NUCLEOTIDE SEQUENCE [LARGE SCALE GENOMIC DNA]</scope>
    <source>
        <strain evidence="3">DX253</strain>
    </source>
</reference>
<dbReference type="Proteomes" id="UP000003751">
    <property type="component" value="Unassembled WGS sequence"/>
</dbReference>
<dbReference type="PROSITE" id="PS51318">
    <property type="entry name" value="TAT"/>
    <property type="match status" value="1"/>
</dbReference>
<reference evidence="2 4" key="1">
    <citation type="journal article" date="2014" name="ISME J.">
        <title>Trehalose/2-sulfotrehalose biosynthesis and glycine-betaine uptake are widely spread mechanisms for osmoadaptation in the Halobacteriales.</title>
        <authorList>
            <person name="Youssef N.H."/>
            <person name="Savage-Ashlock K.N."/>
            <person name="McCully A.L."/>
            <person name="Luedtke B."/>
            <person name="Shaw E.I."/>
            <person name="Hoff W.D."/>
            <person name="Elshahed M.S."/>
        </authorList>
    </citation>
    <scope>NUCLEOTIDE SEQUENCE [LARGE SCALE GENOMIC DNA]</scope>
    <source>
        <strain evidence="2 4">DX253</strain>
    </source>
</reference>
<dbReference type="AlphaFoldDB" id="E7QZ64"/>
<feature type="region of interest" description="Disordered" evidence="1">
    <location>
        <begin position="1"/>
        <end position="23"/>
    </location>
</feature>
<evidence type="ECO:0000256" key="1">
    <source>
        <dbReference type="SAM" id="MobiDB-lite"/>
    </source>
</evidence>
<evidence type="ECO:0000313" key="4">
    <source>
        <dbReference type="Proteomes" id="UP000003751"/>
    </source>
</evidence>
<accession>E7QZ64</accession>
<dbReference type="OrthoDB" id="205286at2157"/>
<organism evidence="2 4">
    <name type="scientific">Haladaptatus paucihalophilus DX253</name>
    <dbReference type="NCBI Taxonomy" id="797209"/>
    <lineage>
        <taxon>Archaea</taxon>
        <taxon>Methanobacteriati</taxon>
        <taxon>Methanobacteriota</taxon>
        <taxon>Stenosarchaea group</taxon>
        <taxon>Halobacteria</taxon>
        <taxon>Halobacteriales</taxon>
        <taxon>Haladaptataceae</taxon>
        <taxon>Haladaptatus</taxon>
    </lineage>
</organism>
<dbReference type="eggNOG" id="arCOG06262">
    <property type="taxonomic scope" value="Archaea"/>
</dbReference>
<dbReference type="Pfam" id="PF20127">
    <property type="entry name" value="DUF6517"/>
    <property type="match status" value="1"/>
</dbReference>
<dbReference type="PATRIC" id="fig|797209.4.peg.3984"/>
<evidence type="ECO:0000313" key="5">
    <source>
        <dbReference type="Proteomes" id="UP000184203"/>
    </source>
</evidence>
<dbReference type="EMBL" id="AEMG01000029">
    <property type="protein sequence ID" value="EFW89985.1"/>
    <property type="molecule type" value="Genomic_DNA"/>
</dbReference>
<dbReference type="InterPro" id="IPR006311">
    <property type="entry name" value="TAT_signal"/>
</dbReference>
<protein>
    <submittedName>
        <fullName evidence="2">Uncharacterized protein</fullName>
    </submittedName>
</protein>
<evidence type="ECO:0000313" key="3">
    <source>
        <dbReference type="EMBL" id="SHL01724.1"/>
    </source>
</evidence>
<dbReference type="InterPro" id="IPR045396">
    <property type="entry name" value="DUF6517"/>
</dbReference>
<name>E7QZ64_HALPU</name>
<reference evidence="5" key="3">
    <citation type="submission" date="2016-11" db="EMBL/GenBank/DDBJ databases">
        <authorList>
            <person name="Varghese N."/>
            <person name="Submissions S."/>
        </authorList>
    </citation>
    <scope>NUCLEOTIDE SEQUENCE [LARGE SCALE GENOMIC DNA]</scope>
    <source>
        <strain evidence="5">DX253</strain>
    </source>
</reference>
<dbReference type="EMBL" id="FRAN01000004">
    <property type="protein sequence ID" value="SHL01724.1"/>
    <property type="molecule type" value="Genomic_DNA"/>
</dbReference>
<proteinExistence type="predicted"/>
<sequence>MNESSSNDRDRHTSNRTTSRSRRRVLQLTGTVGVALASGCLDMFPSGSVEAEATPVTVSDEALSKTGYSLVDTEGFGLTSGFDLPDGFEGVSVHSQISKYRRNGTGASLPALYFGLSVPIAKVSGRTIDPLREMNEREIIETEGGVIDTAFSNNYGTVTVSGKNGTKSINLLGTTTDLVTFDGTAKKDGTSTDLRFFVAKTVDDGDQIAVVGAQPSNAADEDAFRRLTRALQHG</sequence>
<keyword evidence="5" id="KW-1185">Reference proteome</keyword>
<evidence type="ECO:0000313" key="2">
    <source>
        <dbReference type="EMBL" id="EFW89985.1"/>
    </source>
</evidence>
<dbReference type="Proteomes" id="UP000184203">
    <property type="component" value="Unassembled WGS sequence"/>
</dbReference>
<dbReference type="RefSeq" id="WP_007983004.1">
    <property type="nucleotide sequence ID" value="NZ_AEMG01000029.1"/>
</dbReference>
<feature type="compositionally biased region" description="Basic and acidic residues" evidence="1">
    <location>
        <begin position="1"/>
        <end position="13"/>
    </location>
</feature>